<dbReference type="AlphaFoldDB" id="A4BAH4"/>
<evidence type="ECO:0000256" key="1">
    <source>
        <dbReference type="SAM" id="SignalP"/>
    </source>
</evidence>
<dbReference type="RefSeq" id="WP_008041542.1">
    <property type="nucleotide sequence ID" value="NZ_CH724149.1"/>
</dbReference>
<reference evidence="2 3" key="1">
    <citation type="submission" date="2006-02" db="EMBL/GenBank/DDBJ databases">
        <authorList>
            <person name="Pinhassi J."/>
            <person name="Pedros-Alio C."/>
            <person name="Ferriera S."/>
            <person name="Johnson J."/>
            <person name="Kravitz S."/>
            <person name="Halpern A."/>
            <person name="Remington K."/>
            <person name="Beeson K."/>
            <person name="Tran B."/>
            <person name="Rogers Y.-H."/>
            <person name="Friedman R."/>
            <person name="Venter J.C."/>
        </authorList>
    </citation>
    <scope>NUCLEOTIDE SEQUENCE [LARGE SCALE GENOMIC DNA]</scope>
    <source>
        <strain evidence="2 3">MED297</strain>
    </source>
</reference>
<dbReference type="InterPro" id="IPR027396">
    <property type="entry name" value="DsrEFH-like"/>
</dbReference>
<dbReference type="Gene3D" id="3.40.1260.10">
    <property type="entry name" value="DsrEFH-like"/>
    <property type="match status" value="1"/>
</dbReference>
<evidence type="ECO:0000313" key="2">
    <source>
        <dbReference type="EMBL" id="EAR10930.1"/>
    </source>
</evidence>
<dbReference type="SUPFAM" id="SSF75169">
    <property type="entry name" value="DsrEFH-like"/>
    <property type="match status" value="1"/>
</dbReference>
<proteinExistence type="predicted"/>
<comment type="caution">
    <text evidence="2">The sequence shown here is derived from an EMBL/GenBank/DDBJ whole genome shotgun (WGS) entry which is preliminary data.</text>
</comment>
<feature type="chain" id="PRO_5002666549" evidence="1">
    <location>
        <begin position="30"/>
        <end position="157"/>
    </location>
</feature>
<keyword evidence="1" id="KW-0732">Signal</keyword>
<feature type="signal peptide" evidence="1">
    <location>
        <begin position="1"/>
        <end position="29"/>
    </location>
</feature>
<dbReference type="EMBL" id="AAOE01000002">
    <property type="protein sequence ID" value="EAR10930.1"/>
    <property type="molecule type" value="Genomic_DNA"/>
</dbReference>
<dbReference type="OrthoDB" id="5704412at2"/>
<name>A4BAH4_9GAMM</name>
<dbReference type="STRING" id="314283.MED297_10481"/>
<accession>A4BAH4</accession>
<gene>
    <name evidence="2" type="ORF">MED297_10481</name>
</gene>
<protein>
    <submittedName>
        <fullName evidence="2">Uncharacterized protein</fullName>
    </submittedName>
</protein>
<dbReference type="Proteomes" id="UP000005953">
    <property type="component" value="Unassembled WGS sequence"/>
</dbReference>
<organism evidence="2 3">
    <name type="scientific">Reinekea blandensis MED297</name>
    <dbReference type="NCBI Taxonomy" id="314283"/>
    <lineage>
        <taxon>Bacteria</taxon>
        <taxon>Pseudomonadati</taxon>
        <taxon>Pseudomonadota</taxon>
        <taxon>Gammaproteobacteria</taxon>
        <taxon>Oceanospirillales</taxon>
        <taxon>Saccharospirillaceae</taxon>
        <taxon>Reinekea</taxon>
    </lineage>
</organism>
<evidence type="ECO:0000313" key="3">
    <source>
        <dbReference type="Proteomes" id="UP000005953"/>
    </source>
</evidence>
<sequence>MAAAPLFQCKSRFLAACVLAAVTASGVFADDLYTPTHSPDRYIGQIQAHSSDEVSDILHRLEGLLDSESDYPVSQPLALVLHGDEVNAFLRQNYAQNRELVDLAARLDAFNAIDIQVCETWMRGASVHRDDLPAFVDTVPYGPTREQELLDEGYEYF</sequence>
<dbReference type="HOGENOM" id="CLU_132624_0_0_6"/>
<keyword evidence="3" id="KW-1185">Reference proteome</keyword>